<organism evidence="3 4">
    <name type="scientific">Hungatella hathewayi</name>
    <dbReference type="NCBI Taxonomy" id="154046"/>
    <lineage>
        <taxon>Bacteria</taxon>
        <taxon>Bacillati</taxon>
        <taxon>Bacillota</taxon>
        <taxon>Clostridia</taxon>
        <taxon>Lachnospirales</taxon>
        <taxon>Lachnospiraceae</taxon>
        <taxon>Hungatella</taxon>
    </lineage>
</organism>
<keyword evidence="1" id="KW-0812">Transmembrane</keyword>
<evidence type="ECO:0000313" key="4">
    <source>
        <dbReference type="Proteomes" id="UP000263014"/>
    </source>
</evidence>
<reference evidence="2" key="2">
    <citation type="submission" date="2022-01" db="EMBL/GenBank/DDBJ databases">
        <title>Novel bile acid biosynthetic pathways are enriched in the microbiome of centenarians.</title>
        <authorList>
            <person name="Sato Y."/>
            <person name="Atarashi K."/>
            <person name="Plichta R.D."/>
            <person name="Arai Y."/>
            <person name="Sasajima S."/>
            <person name="Kearney M.S."/>
            <person name="Suda W."/>
            <person name="Takeshita K."/>
            <person name="Sasaki T."/>
            <person name="Okamoto S."/>
            <person name="Skelly N.A."/>
            <person name="Okamura Y."/>
            <person name="Vlamakis H."/>
            <person name="Li Y."/>
            <person name="Tanoue T."/>
            <person name="Takei H."/>
            <person name="Nittono H."/>
            <person name="Narushima S."/>
            <person name="Irie J."/>
            <person name="Itoh H."/>
            <person name="Moriya K."/>
            <person name="Sugiura Y."/>
            <person name="Suematsu M."/>
            <person name="Moritoki N."/>
            <person name="Shibata S."/>
            <person name="Littman R.D."/>
            <person name="Fischbach A.M."/>
            <person name="Uwamino Y."/>
            <person name="Inoue T."/>
            <person name="Honda A."/>
            <person name="Hattori M."/>
            <person name="Murai T."/>
            <person name="Xavier J.R."/>
            <person name="Hirose N."/>
            <person name="Honda K."/>
        </authorList>
    </citation>
    <scope>NUCLEOTIDE SEQUENCE</scope>
    <source>
        <strain evidence="2">CE91-St55</strain>
    </source>
</reference>
<evidence type="ECO:0000313" key="3">
    <source>
        <dbReference type="EMBL" id="RGI95448.1"/>
    </source>
</evidence>
<dbReference type="AlphaFoldDB" id="A0A374NWV3"/>
<dbReference type="EMBL" id="QSON01000031">
    <property type="protein sequence ID" value="RGI95448.1"/>
    <property type="molecule type" value="Genomic_DNA"/>
</dbReference>
<keyword evidence="1" id="KW-0472">Membrane</keyword>
<dbReference type="Proteomes" id="UP000263014">
    <property type="component" value="Unassembled WGS sequence"/>
</dbReference>
<protein>
    <submittedName>
        <fullName evidence="3">Uncharacterized protein</fullName>
    </submittedName>
</protein>
<proteinExistence type="predicted"/>
<comment type="caution">
    <text evidence="3">The sequence shown here is derived from an EMBL/GenBank/DDBJ whole genome shotgun (WGS) entry which is preliminary data.</text>
</comment>
<evidence type="ECO:0000313" key="2">
    <source>
        <dbReference type="EMBL" id="GKG98551.1"/>
    </source>
</evidence>
<gene>
    <name evidence="2" type="ORF">CE91St55_05330</name>
    <name evidence="3" type="ORF">DXD79_32095</name>
</gene>
<dbReference type="EMBL" id="BQNJ01000001">
    <property type="protein sequence ID" value="GKG98551.1"/>
    <property type="molecule type" value="Genomic_DNA"/>
</dbReference>
<feature type="transmembrane region" description="Helical" evidence="1">
    <location>
        <begin position="9"/>
        <end position="27"/>
    </location>
</feature>
<dbReference type="Proteomes" id="UP001055091">
    <property type="component" value="Unassembled WGS sequence"/>
</dbReference>
<dbReference type="RefSeq" id="WP_117624318.1">
    <property type="nucleotide sequence ID" value="NZ_QSRE01000047.1"/>
</dbReference>
<sequence length="123" mass="14598">MKGDAVKKYWKRIMVGVTFLVIAWTALKPEYRVVFQLRSSGRDYTETMVCVVVKHVWLKKQLDKTADEVVREHRRINYDTPTNEITLIFYRSMKDFDNGIGWKQYTYRADGNEVELIAEDSWP</sequence>
<reference evidence="3 4" key="1">
    <citation type="submission" date="2018-08" db="EMBL/GenBank/DDBJ databases">
        <title>A genome reference for cultivated species of the human gut microbiota.</title>
        <authorList>
            <person name="Zou Y."/>
            <person name="Xue W."/>
            <person name="Luo G."/>
        </authorList>
    </citation>
    <scope>NUCLEOTIDE SEQUENCE [LARGE SCALE GENOMIC DNA]</scope>
    <source>
        <strain evidence="3 4">TM09-12</strain>
    </source>
</reference>
<accession>A0A374NWV3</accession>
<keyword evidence="1" id="KW-1133">Transmembrane helix</keyword>
<name>A0A374NWV3_9FIRM</name>
<evidence type="ECO:0000256" key="1">
    <source>
        <dbReference type="SAM" id="Phobius"/>
    </source>
</evidence>